<feature type="compositionally biased region" description="Polar residues" evidence="1">
    <location>
        <begin position="1"/>
        <end position="10"/>
    </location>
</feature>
<gene>
    <name evidence="2" type="ORF">V6N12_065804</name>
</gene>
<name>A0ABR2GA99_9ROSI</name>
<evidence type="ECO:0000313" key="2">
    <source>
        <dbReference type="EMBL" id="KAK8597333.1"/>
    </source>
</evidence>
<organism evidence="2 3">
    <name type="scientific">Hibiscus sabdariffa</name>
    <name type="common">roselle</name>
    <dbReference type="NCBI Taxonomy" id="183260"/>
    <lineage>
        <taxon>Eukaryota</taxon>
        <taxon>Viridiplantae</taxon>
        <taxon>Streptophyta</taxon>
        <taxon>Embryophyta</taxon>
        <taxon>Tracheophyta</taxon>
        <taxon>Spermatophyta</taxon>
        <taxon>Magnoliopsida</taxon>
        <taxon>eudicotyledons</taxon>
        <taxon>Gunneridae</taxon>
        <taxon>Pentapetalae</taxon>
        <taxon>rosids</taxon>
        <taxon>malvids</taxon>
        <taxon>Malvales</taxon>
        <taxon>Malvaceae</taxon>
        <taxon>Malvoideae</taxon>
        <taxon>Hibiscus</taxon>
    </lineage>
</organism>
<evidence type="ECO:0000256" key="1">
    <source>
        <dbReference type="SAM" id="MobiDB-lite"/>
    </source>
</evidence>
<keyword evidence="3" id="KW-1185">Reference proteome</keyword>
<accession>A0ABR2GA99</accession>
<sequence>MLVNSETTTHCMPRHAPAPGTNDFISTAATLTRKNRGLRVEEEPKKDDYWQNHHPLAAIDKVQGCRDLDLDLN</sequence>
<feature type="region of interest" description="Disordered" evidence="1">
    <location>
        <begin position="1"/>
        <end position="24"/>
    </location>
</feature>
<proteinExistence type="predicted"/>
<evidence type="ECO:0000313" key="3">
    <source>
        <dbReference type="Proteomes" id="UP001472677"/>
    </source>
</evidence>
<protein>
    <submittedName>
        <fullName evidence="2">Uncharacterized protein</fullName>
    </submittedName>
</protein>
<dbReference type="Proteomes" id="UP001472677">
    <property type="component" value="Unassembled WGS sequence"/>
</dbReference>
<dbReference type="EMBL" id="JBBPBM010000002">
    <property type="protein sequence ID" value="KAK8597333.1"/>
    <property type="molecule type" value="Genomic_DNA"/>
</dbReference>
<reference evidence="2 3" key="1">
    <citation type="journal article" date="2024" name="G3 (Bethesda)">
        <title>Genome assembly of Hibiscus sabdariffa L. provides insights into metabolisms of medicinal natural products.</title>
        <authorList>
            <person name="Kim T."/>
        </authorList>
    </citation>
    <scope>NUCLEOTIDE SEQUENCE [LARGE SCALE GENOMIC DNA]</scope>
    <source>
        <strain evidence="2">TK-2024</strain>
        <tissue evidence="2">Old leaves</tissue>
    </source>
</reference>
<comment type="caution">
    <text evidence="2">The sequence shown here is derived from an EMBL/GenBank/DDBJ whole genome shotgun (WGS) entry which is preliminary data.</text>
</comment>